<dbReference type="GO" id="GO:0034704">
    <property type="term" value="C:calcium channel complex"/>
    <property type="evidence" value="ECO:0007669"/>
    <property type="project" value="TreeGrafter"/>
</dbReference>
<proteinExistence type="predicted"/>
<dbReference type="InterPro" id="IPR015925">
    <property type="entry name" value="Ryanodine_IP3_receptor"/>
</dbReference>
<feature type="non-terminal residue" evidence="1">
    <location>
        <position position="189"/>
    </location>
</feature>
<sequence length="189" mass="22347">MKKCVFQKLLSKQRKRAVVACFRMAPLYNLPRHRSINLFVLGYVRLWIETEEYSFEEKLVQDLAKTPMKIVEEEEEEEVEIQPDPLHQLILHFSHNALTERSFLEEDPLYIAYADMMAKSCAEDEEEEEEEEGKEKTFEEKEMEKQKILYQQARLHARGAAEMVLQMISASKGEDVLYLQYRGRCFLST</sequence>
<dbReference type="PaxDb" id="8022-A0A060YVW4"/>
<gene>
    <name evidence="1" type="ORF">GSONMT00057647001</name>
</gene>
<dbReference type="Proteomes" id="UP000193380">
    <property type="component" value="Unassembled WGS sequence"/>
</dbReference>
<accession>A0A060YVW4</accession>
<dbReference type="PANTHER" id="PTHR46399">
    <property type="entry name" value="B30.2/SPRY DOMAIN-CONTAINING PROTEIN"/>
    <property type="match status" value="1"/>
</dbReference>
<dbReference type="PANTHER" id="PTHR46399:SF9">
    <property type="entry name" value="RYANODINE RECEPTOR 3"/>
    <property type="match status" value="1"/>
</dbReference>
<evidence type="ECO:0000313" key="1">
    <source>
        <dbReference type="EMBL" id="CDQ93639.1"/>
    </source>
</evidence>
<protein>
    <submittedName>
        <fullName evidence="1">Uncharacterized protein</fullName>
    </submittedName>
</protein>
<organism evidence="1 2">
    <name type="scientific">Oncorhynchus mykiss</name>
    <name type="common">Rainbow trout</name>
    <name type="synonym">Salmo gairdneri</name>
    <dbReference type="NCBI Taxonomy" id="8022"/>
    <lineage>
        <taxon>Eukaryota</taxon>
        <taxon>Metazoa</taxon>
        <taxon>Chordata</taxon>
        <taxon>Craniata</taxon>
        <taxon>Vertebrata</taxon>
        <taxon>Euteleostomi</taxon>
        <taxon>Actinopterygii</taxon>
        <taxon>Neopterygii</taxon>
        <taxon>Teleostei</taxon>
        <taxon>Protacanthopterygii</taxon>
        <taxon>Salmoniformes</taxon>
        <taxon>Salmonidae</taxon>
        <taxon>Salmoninae</taxon>
        <taxon>Oncorhynchus</taxon>
    </lineage>
</organism>
<reference evidence="1" key="1">
    <citation type="journal article" date="2014" name="Nat. Commun.">
        <title>The rainbow trout genome provides novel insights into evolution after whole-genome duplication in vertebrates.</title>
        <authorList>
            <person name="Berthelot C."/>
            <person name="Brunet F."/>
            <person name="Chalopin D."/>
            <person name="Juanchich A."/>
            <person name="Bernard M."/>
            <person name="Noel B."/>
            <person name="Bento P."/>
            <person name="Da Silva C."/>
            <person name="Labadie K."/>
            <person name="Alberti A."/>
            <person name="Aury J.M."/>
            <person name="Louis A."/>
            <person name="Dehais P."/>
            <person name="Bardou P."/>
            <person name="Montfort J."/>
            <person name="Klopp C."/>
            <person name="Cabau C."/>
            <person name="Gaspin C."/>
            <person name="Thorgaard G.H."/>
            <person name="Boussaha M."/>
            <person name="Quillet E."/>
            <person name="Guyomard R."/>
            <person name="Galiana D."/>
            <person name="Bobe J."/>
            <person name="Volff J.N."/>
            <person name="Genet C."/>
            <person name="Wincker P."/>
            <person name="Jaillon O."/>
            <person name="Roest Crollius H."/>
            <person name="Guiguen Y."/>
        </authorList>
    </citation>
    <scope>NUCLEOTIDE SEQUENCE [LARGE SCALE GENOMIC DNA]</scope>
</reference>
<dbReference type="GO" id="GO:0042383">
    <property type="term" value="C:sarcolemma"/>
    <property type="evidence" value="ECO:0007669"/>
    <property type="project" value="TreeGrafter"/>
</dbReference>
<dbReference type="GO" id="GO:0033017">
    <property type="term" value="C:sarcoplasmic reticulum membrane"/>
    <property type="evidence" value="ECO:0007669"/>
    <property type="project" value="TreeGrafter"/>
</dbReference>
<dbReference type="EMBL" id="FR915635">
    <property type="protein sequence ID" value="CDQ93639.1"/>
    <property type="molecule type" value="Genomic_DNA"/>
</dbReference>
<dbReference type="GO" id="GO:0030018">
    <property type="term" value="C:Z disc"/>
    <property type="evidence" value="ECO:0007669"/>
    <property type="project" value="TreeGrafter"/>
</dbReference>
<reference evidence="1" key="2">
    <citation type="submission" date="2014-03" db="EMBL/GenBank/DDBJ databases">
        <authorList>
            <person name="Genoscope - CEA"/>
        </authorList>
    </citation>
    <scope>NUCLEOTIDE SEQUENCE</scope>
</reference>
<dbReference type="GO" id="GO:0005790">
    <property type="term" value="C:smooth endoplasmic reticulum"/>
    <property type="evidence" value="ECO:0007669"/>
    <property type="project" value="TreeGrafter"/>
</dbReference>
<dbReference type="GO" id="GO:0014808">
    <property type="term" value="P:release of sequestered calcium ion into cytosol by sarcoplasmic reticulum"/>
    <property type="evidence" value="ECO:0007669"/>
    <property type="project" value="TreeGrafter"/>
</dbReference>
<dbReference type="STRING" id="8022.A0A060YVW4"/>
<name>A0A060YVW4_ONCMY</name>
<dbReference type="GO" id="GO:0005219">
    <property type="term" value="F:ryanodine-sensitive calcium-release channel activity"/>
    <property type="evidence" value="ECO:0007669"/>
    <property type="project" value="TreeGrafter"/>
</dbReference>
<dbReference type="GO" id="GO:0006941">
    <property type="term" value="P:striated muscle contraction"/>
    <property type="evidence" value="ECO:0007669"/>
    <property type="project" value="TreeGrafter"/>
</dbReference>
<evidence type="ECO:0000313" key="2">
    <source>
        <dbReference type="Proteomes" id="UP000193380"/>
    </source>
</evidence>
<dbReference type="AlphaFoldDB" id="A0A060YVW4"/>